<dbReference type="PROSITE" id="PS51318">
    <property type="entry name" value="TAT"/>
    <property type="match status" value="1"/>
</dbReference>
<dbReference type="Gene3D" id="3.20.20.190">
    <property type="entry name" value="Phosphatidylinositol (PI) phosphodiesterase"/>
    <property type="match status" value="1"/>
</dbReference>
<dbReference type="Proteomes" id="UP000244962">
    <property type="component" value="Unassembled WGS sequence"/>
</dbReference>
<sequence>MSESLIRARFDRRQFLVGGAAVLFLASCSQRSSPTSYQLAGAAPASTVRAVSELFALAAPFYVAHRGSGDNWPEHTALAYSNAAAAGAQAIEISVNATADGVLVCHHDKNIRRMTGVDRDIAEMSWSELQAQRNDARRWLGPLASLEPIPRLSDVLDDLAAEHVIFIEDKTGRNTTALLALMDSYPDATEHFVWKQWAGAKQHQLARKRGYKTWGYVTSDLALTTEMLDGFDYLGIHHSATDAAISRLVARGKPVIAWEVHRRSMRDRLLKLGVVGMMCSNIPYVMGSTLPAVTDSFASGVRAPGDLPWTTDLGWKNQPQLIPDSGSVVLAYPTIESYHMGSFAPVDTRDCRISFRLRWPDSTPASSKHAGLSFGLASDDPYRVGISSRVSGYHAILRANGRLDLYERRSGIARGTLLGTVPTPAPAVGEWVDLVVSISGARITVSRGGNPAWVVAVDDSRHRGGYFSLCKNYADPIPVEFSAVRVE</sequence>
<name>A0A2U1TG06_9MICO</name>
<keyword evidence="3" id="KW-1185">Reference proteome</keyword>
<protein>
    <recommendedName>
        <fullName evidence="1">GP-PDE domain-containing protein</fullName>
    </recommendedName>
</protein>
<dbReference type="Gene3D" id="2.60.120.560">
    <property type="entry name" value="Exo-inulinase, domain 1"/>
    <property type="match status" value="1"/>
</dbReference>
<feature type="domain" description="GP-PDE" evidence="1">
    <location>
        <begin position="60"/>
        <end position="290"/>
    </location>
</feature>
<dbReference type="PANTHER" id="PTHR46211">
    <property type="entry name" value="GLYCEROPHOSPHORYL DIESTER PHOSPHODIESTERASE"/>
    <property type="match status" value="1"/>
</dbReference>
<proteinExistence type="predicted"/>
<accession>A0A2U1TG06</accession>
<evidence type="ECO:0000259" key="1">
    <source>
        <dbReference type="PROSITE" id="PS51704"/>
    </source>
</evidence>
<dbReference type="Pfam" id="PF03009">
    <property type="entry name" value="GDPD"/>
    <property type="match status" value="1"/>
</dbReference>
<comment type="caution">
    <text evidence="2">The sequence shown here is derived from an EMBL/GenBank/DDBJ whole genome shotgun (WGS) entry which is preliminary data.</text>
</comment>
<dbReference type="InterPro" id="IPR017946">
    <property type="entry name" value="PLC-like_Pdiesterase_TIM-brl"/>
</dbReference>
<dbReference type="GO" id="GO:0006629">
    <property type="term" value="P:lipid metabolic process"/>
    <property type="evidence" value="ECO:0007669"/>
    <property type="project" value="InterPro"/>
</dbReference>
<reference evidence="3" key="1">
    <citation type="submission" date="2018-04" db="EMBL/GenBank/DDBJ databases">
        <authorList>
            <person name="Liu S."/>
            <person name="Wang Z."/>
            <person name="Li J."/>
        </authorList>
    </citation>
    <scope>NUCLEOTIDE SEQUENCE [LARGE SCALE GENOMIC DNA]</scope>
    <source>
        <strain evidence="3">622</strain>
    </source>
</reference>
<gene>
    <name evidence="2" type="ORF">DF223_04650</name>
</gene>
<dbReference type="AlphaFoldDB" id="A0A2U1TG06"/>
<evidence type="ECO:0000313" key="2">
    <source>
        <dbReference type="EMBL" id="PWC07750.1"/>
    </source>
</evidence>
<evidence type="ECO:0000313" key="3">
    <source>
        <dbReference type="Proteomes" id="UP000244962"/>
    </source>
</evidence>
<dbReference type="EMBL" id="QEFB01000002">
    <property type="protein sequence ID" value="PWC07750.1"/>
    <property type="molecule type" value="Genomic_DNA"/>
</dbReference>
<dbReference type="PROSITE" id="PS51704">
    <property type="entry name" value="GP_PDE"/>
    <property type="match status" value="1"/>
</dbReference>
<dbReference type="PANTHER" id="PTHR46211:SF14">
    <property type="entry name" value="GLYCEROPHOSPHODIESTER PHOSPHODIESTERASE"/>
    <property type="match status" value="1"/>
</dbReference>
<dbReference type="RefSeq" id="WP_108962364.1">
    <property type="nucleotide sequence ID" value="NZ_QEFB01000002.1"/>
</dbReference>
<dbReference type="InterPro" id="IPR006311">
    <property type="entry name" value="TAT_signal"/>
</dbReference>
<dbReference type="GO" id="GO:0008081">
    <property type="term" value="F:phosphoric diester hydrolase activity"/>
    <property type="evidence" value="ECO:0007669"/>
    <property type="project" value="InterPro"/>
</dbReference>
<organism evidence="2 3">
    <name type="scientific">Mycetocola zhujimingii</name>
    <dbReference type="NCBI Taxonomy" id="2079792"/>
    <lineage>
        <taxon>Bacteria</taxon>
        <taxon>Bacillati</taxon>
        <taxon>Actinomycetota</taxon>
        <taxon>Actinomycetes</taxon>
        <taxon>Micrococcales</taxon>
        <taxon>Microbacteriaceae</taxon>
        <taxon>Mycetocola</taxon>
    </lineage>
</organism>
<dbReference type="InterPro" id="IPR030395">
    <property type="entry name" value="GP_PDE_dom"/>
</dbReference>
<dbReference type="SUPFAM" id="SSF51695">
    <property type="entry name" value="PLC-like phosphodiesterases"/>
    <property type="match status" value="1"/>
</dbReference>
<dbReference type="PROSITE" id="PS51257">
    <property type="entry name" value="PROKAR_LIPOPROTEIN"/>
    <property type="match status" value="1"/>
</dbReference>